<feature type="transmembrane region" description="Helical" evidence="10">
    <location>
        <begin position="177"/>
        <end position="200"/>
    </location>
</feature>
<dbReference type="GO" id="GO:0015297">
    <property type="term" value="F:antiporter activity"/>
    <property type="evidence" value="ECO:0007669"/>
    <property type="project" value="UniProtKB-KW"/>
</dbReference>
<feature type="transmembrane region" description="Helical" evidence="10">
    <location>
        <begin position="262"/>
        <end position="280"/>
    </location>
</feature>
<feature type="transmembrane region" description="Helical" evidence="10">
    <location>
        <begin position="51"/>
        <end position="71"/>
    </location>
</feature>
<dbReference type="AlphaFoldDB" id="A0A0K6HU14"/>
<evidence type="ECO:0000313" key="13">
    <source>
        <dbReference type="Proteomes" id="UP000183649"/>
    </source>
</evidence>
<protein>
    <submittedName>
        <fullName evidence="12">Kef-type potassium/proton antiporter, CPA2 family (TC 2.A.37.1)</fullName>
    </submittedName>
</protein>
<evidence type="ECO:0000259" key="11">
    <source>
        <dbReference type="PROSITE" id="PS51201"/>
    </source>
</evidence>
<dbReference type="RefSeq" id="WP_055449510.1">
    <property type="nucleotide sequence ID" value="NZ_CYHF01000002.1"/>
</dbReference>
<dbReference type="PANTHER" id="PTHR46157:SF4">
    <property type="entry name" value="K(+) EFFLUX ANTIPORTER 3, CHLOROPLASTIC"/>
    <property type="match status" value="1"/>
</dbReference>
<dbReference type="Gene3D" id="3.40.50.720">
    <property type="entry name" value="NAD(P)-binding Rossmann-like Domain"/>
    <property type="match status" value="1"/>
</dbReference>
<evidence type="ECO:0000256" key="6">
    <source>
        <dbReference type="ARBA" id="ARBA00022958"/>
    </source>
</evidence>
<evidence type="ECO:0000256" key="2">
    <source>
        <dbReference type="ARBA" id="ARBA00022448"/>
    </source>
</evidence>
<evidence type="ECO:0000256" key="1">
    <source>
        <dbReference type="ARBA" id="ARBA00004127"/>
    </source>
</evidence>
<keyword evidence="2" id="KW-0813">Transport</keyword>
<proteinExistence type="predicted"/>
<keyword evidence="7 10" id="KW-1133">Transmembrane helix</keyword>
<evidence type="ECO:0000256" key="8">
    <source>
        <dbReference type="ARBA" id="ARBA00023065"/>
    </source>
</evidence>
<dbReference type="InterPro" id="IPR003148">
    <property type="entry name" value="RCK_N"/>
</dbReference>
<feature type="transmembrane region" description="Helical" evidence="10">
    <location>
        <begin position="112"/>
        <end position="132"/>
    </location>
</feature>
<dbReference type="PANTHER" id="PTHR46157">
    <property type="entry name" value="K(+) EFFLUX ANTIPORTER 3, CHLOROPLASTIC"/>
    <property type="match status" value="1"/>
</dbReference>
<reference evidence="13" key="1">
    <citation type="submission" date="2015-08" db="EMBL/GenBank/DDBJ databases">
        <authorList>
            <person name="Varghese N."/>
        </authorList>
    </citation>
    <scope>NUCLEOTIDE SEQUENCE [LARGE SCALE GENOMIC DNA]</scope>
    <source>
        <strain evidence="13">DSM 18181</strain>
    </source>
</reference>
<feature type="transmembrane region" description="Helical" evidence="10">
    <location>
        <begin position="83"/>
        <end position="106"/>
    </location>
</feature>
<feature type="transmembrane region" description="Helical" evidence="10">
    <location>
        <begin position="287"/>
        <end position="305"/>
    </location>
</feature>
<keyword evidence="13" id="KW-1185">Reference proteome</keyword>
<evidence type="ECO:0000256" key="9">
    <source>
        <dbReference type="ARBA" id="ARBA00023136"/>
    </source>
</evidence>
<evidence type="ECO:0000256" key="4">
    <source>
        <dbReference type="ARBA" id="ARBA00022538"/>
    </source>
</evidence>
<dbReference type="GO" id="GO:0006813">
    <property type="term" value="P:potassium ion transport"/>
    <property type="evidence" value="ECO:0007669"/>
    <property type="project" value="UniProtKB-KW"/>
</dbReference>
<dbReference type="InterPro" id="IPR036291">
    <property type="entry name" value="NAD(P)-bd_dom_sf"/>
</dbReference>
<keyword evidence="9 10" id="KW-0472">Membrane</keyword>
<sequence length="601" mass="63726">MSAIALLTLLAASVLLVPLFKRFGLGSVLGYLVAGIAVGPYGLAVVSRPESVLHTAELGVTLLMFLIGLELQPSRLWALRRQVFGLGALQMAGVALPAAALAAALGLGWTDAALVGVALAMSSTAYILPLLAERRELTTRFGRETFAILLFQDVSVIPILALLALSGAGGHAPGWPALAALLVVALAGRPVLATMFRYVARFGGGNRELFAAAALLGAVGIGVGLNSVGLSASLGAFLAGVLLADSEFRHELEAAIEPFESLLLGLFFIAVGMGIALPLVMAEPLQVLGLGAGILLLKALTLYALRRLIGGDDAVSRPLAIVLACGGEFAFVLFATARTNHLLDGPTAELLTVAVAVSMALAPFLLILNDRLIQPWARGRQAPPFSTIDEPGQPVVIAGFGRVGQVVGRMLNAQGVAFTALDASAEQVDFVRQFGNKIYYGDATRLSLLRAAHVQDARLFVLAVDDVEASLKIAELLRLHFPEVPLLARARNRTHLMRLRELGVQNIMRETWLSSVEMGKQALRAVRPELDVERLAQLFTAHDLRMLERQQAVFHDQAALIALSKDARAELEDILQDDALLHQTTAEGNTDIPKTAPDAAA</sequence>
<name>A0A0K6HU14_9BURK</name>
<dbReference type="InterPro" id="IPR038770">
    <property type="entry name" value="Na+/solute_symporter_sf"/>
</dbReference>
<dbReference type="STRING" id="339866.GCA_001418255_00543"/>
<gene>
    <name evidence="12" type="ORF">Ga0061069_10219</name>
</gene>
<keyword evidence="4" id="KW-0633">Potassium transport</keyword>
<feature type="domain" description="RCK N-terminal" evidence="11">
    <location>
        <begin position="392"/>
        <end position="508"/>
    </location>
</feature>
<evidence type="ECO:0000256" key="3">
    <source>
        <dbReference type="ARBA" id="ARBA00022449"/>
    </source>
</evidence>
<dbReference type="PROSITE" id="PS51201">
    <property type="entry name" value="RCK_N"/>
    <property type="match status" value="1"/>
</dbReference>
<keyword evidence="6" id="KW-0630">Potassium</keyword>
<feature type="transmembrane region" description="Helical" evidence="10">
    <location>
        <begin position="348"/>
        <end position="368"/>
    </location>
</feature>
<dbReference type="GO" id="GO:0012505">
    <property type="term" value="C:endomembrane system"/>
    <property type="evidence" value="ECO:0007669"/>
    <property type="project" value="UniProtKB-SubCell"/>
</dbReference>
<evidence type="ECO:0000313" key="12">
    <source>
        <dbReference type="EMBL" id="CUA94258.1"/>
    </source>
</evidence>
<dbReference type="Gene3D" id="1.20.1530.20">
    <property type="match status" value="1"/>
</dbReference>
<feature type="transmembrane region" description="Helical" evidence="10">
    <location>
        <begin position="317"/>
        <end position="336"/>
    </location>
</feature>
<evidence type="ECO:0000256" key="5">
    <source>
        <dbReference type="ARBA" id="ARBA00022692"/>
    </source>
</evidence>
<dbReference type="Pfam" id="PF00999">
    <property type="entry name" value="Na_H_Exchanger"/>
    <property type="match status" value="1"/>
</dbReference>
<evidence type="ECO:0000256" key="10">
    <source>
        <dbReference type="SAM" id="Phobius"/>
    </source>
</evidence>
<keyword evidence="5 10" id="KW-0812">Transmembrane</keyword>
<dbReference type="OrthoDB" id="9781411at2"/>
<dbReference type="SUPFAM" id="SSF51735">
    <property type="entry name" value="NAD(P)-binding Rossmann-fold domains"/>
    <property type="match status" value="1"/>
</dbReference>
<dbReference type="Pfam" id="PF02254">
    <property type="entry name" value="TrkA_N"/>
    <property type="match status" value="1"/>
</dbReference>
<keyword evidence="3" id="KW-0050">Antiport</keyword>
<organism evidence="12 13">
    <name type="scientific">Thiomonas bhubaneswarensis</name>
    <dbReference type="NCBI Taxonomy" id="339866"/>
    <lineage>
        <taxon>Bacteria</taxon>
        <taxon>Pseudomonadati</taxon>
        <taxon>Pseudomonadota</taxon>
        <taxon>Betaproteobacteria</taxon>
        <taxon>Burkholderiales</taxon>
        <taxon>Thiomonas</taxon>
    </lineage>
</organism>
<dbReference type="FunFam" id="3.40.50.720:FF:000036">
    <property type="entry name" value="Glutathione-regulated potassium-efflux system protein KefB"/>
    <property type="match status" value="1"/>
</dbReference>
<dbReference type="InterPro" id="IPR006153">
    <property type="entry name" value="Cation/H_exchanger_TM"/>
</dbReference>
<accession>A0A0K6HU14</accession>
<evidence type="ECO:0000256" key="7">
    <source>
        <dbReference type="ARBA" id="ARBA00022989"/>
    </source>
</evidence>
<dbReference type="GO" id="GO:0005886">
    <property type="term" value="C:plasma membrane"/>
    <property type="evidence" value="ECO:0007669"/>
    <property type="project" value="TreeGrafter"/>
</dbReference>
<keyword evidence="8" id="KW-0406">Ion transport</keyword>
<dbReference type="Proteomes" id="UP000183649">
    <property type="component" value="Unassembled WGS sequence"/>
</dbReference>
<dbReference type="GO" id="GO:1902600">
    <property type="term" value="P:proton transmembrane transport"/>
    <property type="evidence" value="ECO:0007669"/>
    <property type="project" value="InterPro"/>
</dbReference>
<feature type="transmembrane region" description="Helical" evidence="10">
    <location>
        <begin position="144"/>
        <end position="165"/>
    </location>
</feature>
<dbReference type="EMBL" id="CYHF01000002">
    <property type="protein sequence ID" value="CUA94258.1"/>
    <property type="molecule type" value="Genomic_DNA"/>
</dbReference>
<comment type="subcellular location">
    <subcellularLocation>
        <location evidence="1">Endomembrane system</location>
        <topology evidence="1">Multi-pass membrane protein</topology>
    </subcellularLocation>
</comment>
<feature type="transmembrane region" description="Helical" evidence="10">
    <location>
        <begin position="212"/>
        <end position="242"/>
    </location>
</feature>